<comment type="similarity">
    <text evidence="1">Belongs to the relA/spoT family.</text>
</comment>
<dbReference type="InterPro" id="IPR043519">
    <property type="entry name" value="NT_sf"/>
</dbReference>
<dbReference type="AlphaFoldDB" id="A0A9D1IMF0"/>
<comment type="caution">
    <text evidence="3">The sequence shown here is derived from an EMBL/GenBank/DDBJ whole genome shotgun (WGS) entry which is preliminary data.</text>
</comment>
<dbReference type="InterPro" id="IPR045865">
    <property type="entry name" value="ACT-like_dom_sf"/>
</dbReference>
<dbReference type="Proteomes" id="UP000824076">
    <property type="component" value="Unassembled WGS sequence"/>
</dbReference>
<dbReference type="InterPro" id="IPR045600">
    <property type="entry name" value="RelA/SpoT_AH_RIS"/>
</dbReference>
<dbReference type="InterPro" id="IPR012675">
    <property type="entry name" value="Beta-grasp_dom_sf"/>
</dbReference>
<feature type="domain" description="TGS" evidence="2">
    <location>
        <begin position="402"/>
        <end position="464"/>
    </location>
</feature>
<reference evidence="3" key="1">
    <citation type="submission" date="2020-10" db="EMBL/GenBank/DDBJ databases">
        <authorList>
            <person name="Gilroy R."/>
        </authorList>
    </citation>
    <scope>NUCLEOTIDE SEQUENCE</scope>
    <source>
        <strain evidence="3">17073</strain>
    </source>
</reference>
<dbReference type="InterPro" id="IPR004811">
    <property type="entry name" value="RelA/Spo_fam"/>
</dbReference>
<dbReference type="NCBIfam" id="TIGR00691">
    <property type="entry name" value="spoT_relA"/>
    <property type="match status" value="1"/>
</dbReference>
<dbReference type="Pfam" id="PF04607">
    <property type="entry name" value="RelA_SpoT"/>
    <property type="match status" value="1"/>
</dbReference>
<dbReference type="EMBL" id="DVMS01000095">
    <property type="protein sequence ID" value="HIU38674.1"/>
    <property type="molecule type" value="Genomic_DNA"/>
</dbReference>
<evidence type="ECO:0000313" key="4">
    <source>
        <dbReference type="Proteomes" id="UP000824076"/>
    </source>
</evidence>
<dbReference type="SUPFAM" id="SSF55021">
    <property type="entry name" value="ACT-like"/>
    <property type="match status" value="1"/>
</dbReference>
<dbReference type="CDD" id="cd04876">
    <property type="entry name" value="ACT_RelA-SpoT"/>
    <property type="match status" value="1"/>
</dbReference>
<reference evidence="3" key="2">
    <citation type="journal article" date="2021" name="PeerJ">
        <title>Extensive microbial diversity within the chicken gut microbiome revealed by metagenomics and culture.</title>
        <authorList>
            <person name="Gilroy R."/>
            <person name="Ravi A."/>
            <person name="Getino M."/>
            <person name="Pursley I."/>
            <person name="Horton D.L."/>
            <person name="Alikhan N.F."/>
            <person name="Baker D."/>
            <person name="Gharbi K."/>
            <person name="Hall N."/>
            <person name="Watson M."/>
            <person name="Adriaenssens E.M."/>
            <person name="Foster-Nyarko E."/>
            <person name="Jarju S."/>
            <person name="Secka A."/>
            <person name="Antonio M."/>
            <person name="Oren A."/>
            <person name="Chaudhuri R.R."/>
            <person name="La Ragione R."/>
            <person name="Hildebrand F."/>
            <person name="Pallen M.J."/>
        </authorList>
    </citation>
    <scope>NUCLEOTIDE SEQUENCE</scope>
    <source>
        <strain evidence="3">17073</strain>
    </source>
</reference>
<dbReference type="InterPro" id="IPR012676">
    <property type="entry name" value="TGS-like"/>
</dbReference>
<dbReference type="SUPFAM" id="SSF81271">
    <property type="entry name" value="TGS-like"/>
    <property type="match status" value="1"/>
</dbReference>
<dbReference type="PANTHER" id="PTHR21262:SF31">
    <property type="entry name" value="GTP PYROPHOSPHOKINASE"/>
    <property type="match status" value="1"/>
</dbReference>
<name>A0A9D1IMF0_9BACT</name>
<gene>
    <name evidence="3" type="ORF">IAD18_03285</name>
</gene>
<dbReference type="InterPro" id="IPR033655">
    <property type="entry name" value="TGS_RelA/SpoT"/>
</dbReference>
<accession>A0A9D1IMF0</accession>
<dbReference type="GO" id="GO:0015969">
    <property type="term" value="P:guanosine tetraphosphate metabolic process"/>
    <property type="evidence" value="ECO:0007669"/>
    <property type="project" value="InterPro"/>
</dbReference>
<dbReference type="Pfam" id="PF19296">
    <property type="entry name" value="RelA_AH_RIS"/>
    <property type="match status" value="1"/>
</dbReference>
<protein>
    <submittedName>
        <fullName evidence="3">Bifunctional (P)ppGpp synthetase/guanosine-3',5'-bis(Diphosphate) 3'-pyrophosphohydrolase</fullName>
    </submittedName>
</protein>
<proteinExistence type="inferred from homology"/>
<dbReference type="Pfam" id="PF13328">
    <property type="entry name" value="HD_4"/>
    <property type="match status" value="1"/>
</dbReference>
<dbReference type="InterPro" id="IPR002912">
    <property type="entry name" value="ACT_dom"/>
</dbReference>
<dbReference type="InterPro" id="IPR004095">
    <property type="entry name" value="TGS"/>
</dbReference>
<dbReference type="GO" id="GO:0005886">
    <property type="term" value="C:plasma membrane"/>
    <property type="evidence" value="ECO:0007669"/>
    <property type="project" value="TreeGrafter"/>
</dbReference>
<dbReference type="InterPro" id="IPR007685">
    <property type="entry name" value="RelA_SpoT"/>
</dbReference>
<evidence type="ECO:0000313" key="3">
    <source>
        <dbReference type="EMBL" id="HIU38674.1"/>
    </source>
</evidence>
<dbReference type="SUPFAM" id="SSF109604">
    <property type="entry name" value="HD-domain/PDEase-like"/>
    <property type="match status" value="1"/>
</dbReference>
<dbReference type="Gene3D" id="3.10.20.30">
    <property type="match status" value="1"/>
</dbReference>
<dbReference type="Pfam" id="PF02824">
    <property type="entry name" value="TGS"/>
    <property type="match status" value="1"/>
</dbReference>
<organism evidence="3 4">
    <name type="scientific">Candidatus Limisoma intestinavium</name>
    <dbReference type="NCBI Taxonomy" id="2840856"/>
    <lineage>
        <taxon>Bacteria</taxon>
        <taxon>Pseudomonadati</taxon>
        <taxon>Bacteroidota</taxon>
        <taxon>Bacteroidia</taxon>
        <taxon>Bacteroidales</taxon>
        <taxon>Candidatus Limisoma</taxon>
    </lineage>
</organism>
<comment type="function">
    <text evidence="1">In eubacteria ppGpp (guanosine 3'-diphosphate 5'-diphosphate) is a mediator of the stringent response that coordinates a variety of cellular activities in response to changes in nutritional abundance.</text>
</comment>
<dbReference type="SMART" id="SM00954">
    <property type="entry name" value="RelA_SpoT"/>
    <property type="match status" value="1"/>
</dbReference>
<dbReference type="Pfam" id="PF13291">
    <property type="entry name" value="ACT_4"/>
    <property type="match status" value="1"/>
</dbReference>
<dbReference type="FunFam" id="3.10.20.30:FF:000002">
    <property type="entry name" value="GTP pyrophosphokinase (RelA/SpoT)"/>
    <property type="match status" value="1"/>
</dbReference>
<dbReference type="PROSITE" id="PS51880">
    <property type="entry name" value="TGS"/>
    <property type="match status" value="1"/>
</dbReference>
<dbReference type="Gene3D" id="3.30.460.10">
    <property type="entry name" value="Beta Polymerase, domain 2"/>
    <property type="match status" value="1"/>
</dbReference>
<dbReference type="CDD" id="cd01668">
    <property type="entry name" value="TGS_RSH"/>
    <property type="match status" value="1"/>
</dbReference>
<dbReference type="PANTHER" id="PTHR21262">
    <property type="entry name" value="GUANOSINE-3',5'-BIS DIPHOSPHATE 3'-PYROPHOSPHOHYDROLASE"/>
    <property type="match status" value="1"/>
</dbReference>
<dbReference type="CDD" id="cd05399">
    <property type="entry name" value="NT_Rel-Spo_like"/>
    <property type="match status" value="1"/>
</dbReference>
<evidence type="ECO:0000259" key="2">
    <source>
        <dbReference type="PROSITE" id="PS51880"/>
    </source>
</evidence>
<dbReference type="Gene3D" id="3.30.70.260">
    <property type="match status" value="1"/>
</dbReference>
<dbReference type="SUPFAM" id="SSF81301">
    <property type="entry name" value="Nucleotidyltransferase"/>
    <property type="match status" value="1"/>
</dbReference>
<evidence type="ECO:0000256" key="1">
    <source>
        <dbReference type="RuleBase" id="RU003847"/>
    </source>
</evidence>
<sequence length="737" mass="83890">MQMEAYYTDAERDFVVNAYRTLRRALGNELSPQETTTLRQIIEGGIERGIAPRDKYGINPTVRHFNTALLFTEYIGADKNITIATLIYHLCTPDYLPPEKVGSIFGNDVYSIVKGLLKVSELYKKQAVQKDENFSKLMMAFAENIRVIIIMIVDRLALMKAINHHPNQQFVAETASEVLYLYAPMAHRLGLYKIKSELEDMSLKYTNRDLYTTIARKLNETKKERDEYIAEFIAPIKKKLEEEGLKFEIKGRTKSIYSIWNKMKKQNADLKDIYDLFAIRIILDTPLEYERRDCWKAYAIVTDMFKANPSRLKDWITIPKSNGYESLHTTVAGPQDRWVEVQIRTQRMDEIAEKGLAAHWKYKGVKSEKDLDEWMANVRDMLETSGKDSPELMKKMNLDIYDKEVFIFTPKGDLFRLPLGATLLDFAFAIHSKIGCTCIGGKVNGKTRKINYLLKNGDTVEIMTSASQAPKLQWLAYVTTSKARNKIRQSLNENNNQTSEFAKELLRRRFKNRKIELDEAVLTKTIKKLGYKTATDFFNDIGNEKIDIAHIVDTYVALEEKEEEPTVAARSAQEFVMQQPETQNASGSDMVIIGDDIKKINYKLSKCCSPIQGDKIVGFISSDGAIKIHKAACPNVRHLSERYPYRIIRAEWSGKTGDNLFAVPLEIIGVDDIGIVNNITSLISKEKNVSLRSIAIDSNDGLFQGRLVIGVGDTASLNNIVKKIATIKGVKDVRRSN</sequence>
<dbReference type="Gene3D" id="1.10.3210.10">
    <property type="entry name" value="Hypothetical protein af1432"/>
    <property type="match status" value="1"/>
</dbReference>